<dbReference type="AlphaFoldDB" id="F0SIB9"/>
<gene>
    <name evidence="1" type="ordered locus">Plabr_0885</name>
</gene>
<dbReference type="InterPro" id="IPR047750">
    <property type="entry name" value="YdjY-like"/>
</dbReference>
<dbReference type="eggNOG" id="ENOG5030UKM">
    <property type="taxonomic scope" value="Bacteria"/>
</dbReference>
<dbReference type="KEGG" id="pbs:Plabr_0885"/>
<reference evidence="2" key="1">
    <citation type="submission" date="2011-02" db="EMBL/GenBank/DDBJ databases">
        <title>The complete genome of Planctomyces brasiliensis DSM 5305.</title>
        <authorList>
            <person name="Lucas S."/>
            <person name="Copeland A."/>
            <person name="Lapidus A."/>
            <person name="Bruce D."/>
            <person name="Goodwin L."/>
            <person name="Pitluck S."/>
            <person name="Kyrpides N."/>
            <person name="Mavromatis K."/>
            <person name="Pagani I."/>
            <person name="Ivanova N."/>
            <person name="Ovchinnikova G."/>
            <person name="Lu M."/>
            <person name="Detter J.C."/>
            <person name="Han C."/>
            <person name="Land M."/>
            <person name="Hauser L."/>
            <person name="Markowitz V."/>
            <person name="Cheng J.-F."/>
            <person name="Hugenholtz P."/>
            <person name="Woyke T."/>
            <person name="Wu D."/>
            <person name="Tindall B."/>
            <person name="Pomrenke H.G."/>
            <person name="Brambilla E."/>
            <person name="Klenk H.-P."/>
            <person name="Eisen J.A."/>
        </authorList>
    </citation>
    <scope>NUCLEOTIDE SEQUENCE [LARGE SCALE GENOMIC DNA]</scope>
    <source>
        <strain evidence="2">ATCC 49424 / DSM 5305 / JCM 21570 / NBRC 103401 / IFAM 1448</strain>
    </source>
</reference>
<organism evidence="1 2">
    <name type="scientific">Rubinisphaera brasiliensis (strain ATCC 49424 / DSM 5305 / JCM 21570 / IAM 15109 / NBRC 103401 / IFAM 1448)</name>
    <name type="common">Planctomyces brasiliensis</name>
    <dbReference type="NCBI Taxonomy" id="756272"/>
    <lineage>
        <taxon>Bacteria</taxon>
        <taxon>Pseudomonadati</taxon>
        <taxon>Planctomycetota</taxon>
        <taxon>Planctomycetia</taxon>
        <taxon>Planctomycetales</taxon>
        <taxon>Planctomycetaceae</taxon>
        <taxon>Rubinisphaera</taxon>
    </lineage>
</organism>
<name>F0SIB9_RUBBR</name>
<accession>F0SIB9</accession>
<dbReference type="EMBL" id="CP002546">
    <property type="protein sequence ID" value="ADY58508.1"/>
    <property type="molecule type" value="Genomic_DNA"/>
</dbReference>
<protein>
    <submittedName>
        <fullName evidence="1">Uncharacterized protein</fullName>
    </submittedName>
</protein>
<dbReference type="RefSeq" id="WP_013627248.1">
    <property type="nucleotide sequence ID" value="NC_015174.1"/>
</dbReference>
<dbReference type="HOGENOM" id="CLU_068251_0_0_0"/>
<dbReference type="NCBIfam" id="NF040466">
    <property type="entry name" value="ydjY_domain"/>
    <property type="match status" value="1"/>
</dbReference>
<sequence length="349" mass="38105">MLNRVSSFLSRPAGSAWVALAGLPMLALIAAMLLPLFAGTSQFAAAQFGTTGQTPSDDKAEVAEKPTSALFPETIKDTTALTPDGTLYIDSKNKALFVRAHVVFTAGLLEMLCCPVQTKEHESILSTPCPPRMVHAGLLALGAETGKPAQFGETFQPPTGEDLTITLLWKDEDGELQSQAAREWIRTATRRYFTAKLPQLPEGLKLPEEEKLRYDSVRNELLHYGVVTPELREKFLKLTNDPAFHKAVNELEKTSQPSTMDADWVFVGSSFQEDPDSNKPRYLADGGDFICVANFPAATIDVAVRSSASDSERGYEAFTENIPEMGTPVLIKIQRTADLAKGGETPKDR</sequence>
<evidence type="ECO:0000313" key="2">
    <source>
        <dbReference type="Proteomes" id="UP000006860"/>
    </source>
</evidence>
<dbReference type="Proteomes" id="UP000006860">
    <property type="component" value="Chromosome"/>
</dbReference>
<dbReference type="OrthoDB" id="247135at2"/>
<evidence type="ECO:0000313" key="1">
    <source>
        <dbReference type="EMBL" id="ADY58508.1"/>
    </source>
</evidence>
<keyword evidence="2" id="KW-1185">Reference proteome</keyword>
<proteinExistence type="predicted"/>